<sequence length="330" mass="36351" precursor="true">MKIGKIVTLLLAAMIMFTPLETMATNTKKQTTKTQLIVKKKSTKKVTSKKKVKKKAVSSNTKSTKTTVPSDNQTKKLYGVKGADLERVKISNNQKSYQEKGTTHTVMGKEASRQYSEVGTASYYADKFHGRRTASGEIFDKNGYTAAHKTLALGSYALITNLRNGKKVIVRINDRGPFSKTRIIDLSKGAAKVIGMVGAGTAKVRVEAMQVDKEGYIIGKGAEALYQIAQQEGLNLKVKGDGETLAIKADTEPTPQAVVSQPKFVLKVTQLKNERMAKKVQKVISTVNSHIVTKEKRYEVIIDVSSAEEAQHVKQQLNRLGYTVFSYSEK</sequence>
<dbReference type="PANTHER" id="PTHR34183">
    <property type="entry name" value="ENDOLYTIC PEPTIDOGLYCAN TRANSGLYCOSYLASE RLPA"/>
    <property type="match status" value="1"/>
</dbReference>
<dbReference type="GeneID" id="66618201"/>
<comment type="function">
    <text evidence="1">Lytic transglycosylase with a strong preference for naked glycan strands that lack stem peptides.</text>
</comment>
<evidence type="ECO:0000313" key="6">
    <source>
        <dbReference type="Proteomes" id="UP000509790"/>
    </source>
</evidence>
<dbReference type="SUPFAM" id="SSF50685">
    <property type="entry name" value="Barwin-like endoglucanases"/>
    <property type="match status" value="1"/>
</dbReference>
<keyword evidence="1" id="KW-0732">Signal</keyword>
<dbReference type="EC" id="4.2.2.-" evidence="1"/>
<dbReference type="InterPro" id="IPR036908">
    <property type="entry name" value="RlpA-like_sf"/>
</dbReference>
<feature type="compositionally biased region" description="Low complexity" evidence="3">
    <location>
        <begin position="57"/>
        <end position="68"/>
    </location>
</feature>
<name>A0A6I4QQE4_GLAPU</name>
<dbReference type="AlphaFoldDB" id="A0A6I4QQE4"/>
<evidence type="ECO:0000256" key="3">
    <source>
        <dbReference type="SAM" id="MobiDB-lite"/>
    </source>
</evidence>
<dbReference type="GO" id="GO:0071555">
    <property type="term" value="P:cell wall organization"/>
    <property type="evidence" value="ECO:0007669"/>
    <property type="project" value="UniProtKB-KW"/>
</dbReference>
<dbReference type="KEGG" id="hpas:JL26_11190"/>
<dbReference type="Pfam" id="PF03330">
    <property type="entry name" value="DPBB_1"/>
    <property type="match status" value="1"/>
</dbReference>
<feature type="domain" description="RlpA-like protein double-psi beta-barrel" evidence="4">
    <location>
        <begin position="117"/>
        <end position="206"/>
    </location>
</feature>
<dbReference type="CDD" id="cd22268">
    <property type="entry name" value="DPBB_RlpA-like"/>
    <property type="match status" value="1"/>
</dbReference>
<dbReference type="Proteomes" id="UP000509790">
    <property type="component" value="Chromosome"/>
</dbReference>
<accession>A0A6I4QQE4</accession>
<dbReference type="InterPro" id="IPR034718">
    <property type="entry name" value="RlpA"/>
</dbReference>
<proteinExistence type="inferred from homology"/>
<organism evidence="5 6">
    <name type="scientific">Glaesserella parasuis</name>
    <name type="common">Haemophilus parasuis</name>
    <dbReference type="NCBI Taxonomy" id="738"/>
    <lineage>
        <taxon>Bacteria</taxon>
        <taxon>Pseudomonadati</taxon>
        <taxon>Pseudomonadota</taxon>
        <taxon>Gammaproteobacteria</taxon>
        <taxon>Pasteurellales</taxon>
        <taxon>Pasteurellaceae</taxon>
        <taxon>Glaesserella</taxon>
    </lineage>
</organism>
<feature type="region of interest" description="Disordered" evidence="3">
    <location>
        <begin position="48"/>
        <end position="73"/>
    </location>
</feature>
<dbReference type="EMBL" id="CP041334">
    <property type="protein sequence ID" value="QKY73599.1"/>
    <property type="molecule type" value="Genomic_DNA"/>
</dbReference>
<feature type="chain" id="PRO_5035033904" description="Endolytic peptidoglycan transglycosylase RlpA" evidence="1">
    <location>
        <begin position="25"/>
        <end position="330"/>
    </location>
</feature>
<dbReference type="RefSeq" id="WP_005713783.1">
    <property type="nucleotide sequence ID" value="NZ_CP009158.1"/>
</dbReference>
<reference evidence="5 6" key="1">
    <citation type="submission" date="2019-06" db="EMBL/GenBank/DDBJ databases">
        <title>Complete genome sequence of Haemophilus parasuis HPS412.</title>
        <authorList>
            <person name="Yang S."/>
            <person name="Huang C."/>
        </authorList>
    </citation>
    <scope>NUCLEOTIDE SEQUENCE [LARGE SCALE GENOMIC DNA]</scope>
    <source>
        <strain evidence="5 6">HPS412</strain>
    </source>
</reference>
<dbReference type="InterPro" id="IPR009009">
    <property type="entry name" value="RlpA-like_DPBB"/>
</dbReference>
<keyword evidence="1" id="KW-0456">Lyase</keyword>
<feature type="signal peptide" evidence="1">
    <location>
        <begin position="1"/>
        <end position="24"/>
    </location>
</feature>
<dbReference type="PANTHER" id="PTHR34183:SF1">
    <property type="entry name" value="ENDOLYTIC PEPTIDOGLYCAN TRANSGLYCOSYLASE RLPA"/>
    <property type="match status" value="1"/>
</dbReference>
<evidence type="ECO:0000256" key="1">
    <source>
        <dbReference type="HAMAP-Rule" id="MF_02071"/>
    </source>
</evidence>
<dbReference type="GO" id="GO:0000270">
    <property type="term" value="P:peptidoglycan metabolic process"/>
    <property type="evidence" value="ECO:0007669"/>
    <property type="project" value="UniProtKB-UniRule"/>
</dbReference>
<evidence type="ECO:0000256" key="2">
    <source>
        <dbReference type="RuleBase" id="RU003495"/>
    </source>
</evidence>
<comment type="similarity">
    <text evidence="1 2">Belongs to the RlpA family.</text>
</comment>
<evidence type="ECO:0000313" key="5">
    <source>
        <dbReference type="EMBL" id="QKY73599.1"/>
    </source>
</evidence>
<dbReference type="SMR" id="A0A6I4QQE4"/>
<gene>
    <name evidence="1" type="primary">rlpA</name>
    <name evidence="5" type="ORF">FLK62_10415</name>
</gene>
<dbReference type="InterPro" id="IPR012997">
    <property type="entry name" value="RplA"/>
</dbReference>
<protein>
    <recommendedName>
        <fullName evidence="1">Endolytic peptidoglycan transglycosylase RlpA</fullName>
        <ecNumber evidence="1">4.2.2.-</ecNumber>
    </recommendedName>
</protein>
<keyword evidence="1" id="KW-0961">Cell wall biogenesis/degradation</keyword>
<dbReference type="GO" id="GO:0008932">
    <property type="term" value="F:lytic endotransglycosylase activity"/>
    <property type="evidence" value="ECO:0007669"/>
    <property type="project" value="UniProtKB-UniRule"/>
</dbReference>
<dbReference type="HAMAP" id="MF_02071">
    <property type="entry name" value="RlpA"/>
    <property type="match status" value="1"/>
</dbReference>
<evidence type="ECO:0000259" key="4">
    <source>
        <dbReference type="Pfam" id="PF03330"/>
    </source>
</evidence>
<dbReference type="Gene3D" id="2.40.40.10">
    <property type="entry name" value="RlpA-like domain"/>
    <property type="match status" value="1"/>
</dbReference>
<dbReference type="NCBIfam" id="TIGR00413">
    <property type="entry name" value="rlpA"/>
    <property type="match status" value="1"/>
</dbReference>